<dbReference type="AlphaFoldDB" id="A0A9D4SV58"/>
<dbReference type="EMBL" id="JABSTV010001252">
    <property type="protein sequence ID" value="KAH7948418.1"/>
    <property type="molecule type" value="Genomic_DNA"/>
</dbReference>
<protein>
    <submittedName>
        <fullName evidence="2">Uncharacterized protein</fullName>
    </submittedName>
</protein>
<name>A0A9D4SV58_RHISA</name>
<sequence>MQGDSCQVRCKLCGKGHPIGDKACKQKYQTTIVILQRRKERAMERAFDMALRHFPTLGAGMPRPSSGGWLQRFTVGRGSALPVTAKWASKEQNPEFCRTQAGPSTLVSGGTITAKESDELNKVRNEKAKLSSELAQVKKELASLKNGVSASREDGDQNGANGRKRRAVVQGACEAIENLWLPTPSRAMPSAAV</sequence>
<comment type="caution">
    <text evidence="2">The sequence shown here is derived from an EMBL/GenBank/DDBJ whole genome shotgun (WGS) entry which is preliminary data.</text>
</comment>
<feature type="region of interest" description="Disordered" evidence="1">
    <location>
        <begin position="145"/>
        <end position="165"/>
    </location>
</feature>
<reference evidence="2" key="2">
    <citation type="submission" date="2021-09" db="EMBL/GenBank/DDBJ databases">
        <authorList>
            <person name="Jia N."/>
            <person name="Wang J."/>
            <person name="Shi W."/>
            <person name="Du L."/>
            <person name="Sun Y."/>
            <person name="Zhan W."/>
            <person name="Jiang J."/>
            <person name="Wang Q."/>
            <person name="Zhang B."/>
            <person name="Ji P."/>
            <person name="Sakyi L.B."/>
            <person name="Cui X."/>
            <person name="Yuan T."/>
            <person name="Jiang B."/>
            <person name="Yang W."/>
            <person name="Lam T.T.-Y."/>
            <person name="Chang Q."/>
            <person name="Ding S."/>
            <person name="Wang X."/>
            <person name="Zhu J."/>
            <person name="Ruan X."/>
            <person name="Zhao L."/>
            <person name="Wei J."/>
            <person name="Que T."/>
            <person name="Du C."/>
            <person name="Cheng J."/>
            <person name="Dai P."/>
            <person name="Han X."/>
            <person name="Huang E."/>
            <person name="Gao Y."/>
            <person name="Liu J."/>
            <person name="Shao H."/>
            <person name="Ye R."/>
            <person name="Li L."/>
            <person name="Wei W."/>
            <person name="Wang X."/>
            <person name="Wang C."/>
            <person name="Huo Q."/>
            <person name="Li W."/>
            <person name="Guo W."/>
            <person name="Chen H."/>
            <person name="Chen S."/>
            <person name="Zhou L."/>
            <person name="Zhou L."/>
            <person name="Ni X."/>
            <person name="Tian J."/>
            <person name="Zhou Y."/>
            <person name="Sheng Y."/>
            <person name="Liu T."/>
            <person name="Pan Y."/>
            <person name="Xia L."/>
            <person name="Li J."/>
            <person name="Zhao F."/>
            <person name="Cao W."/>
        </authorList>
    </citation>
    <scope>NUCLEOTIDE SEQUENCE</scope>
    <source>
        <strain evidence="2">Rsan-2018</strain>
        <tissue evidence="2">Larvae</tissue>
    </source>
</reference>
<organism evidence="2 3">
    <name type="scientific">Rhipicephalus sanguineus</name>
    <name type="common">Brown dog tick</name>
    <name type="synonym">Ixodes sanguineus</name>
    <dbReference type="NCBI Taxonomy" id="34632"/>
    <lineage>
        <taxon>Eukaryota</taxon>
        <taxon>Metazoa</taxon>
        <taxon>Ecdysozoa</taxon>
        <taxon>Arthropoda</taxon>
        <taxon>Chelicerata</taxon>
        <taxon>Arachnida</taxon>
        <taxon>Acari</taxon>
        <taxon>Parasitiformes</taxon>
        <taxon>Ixodida</taxon>
        <taxon>Ixodoidea</taxon>
        <taxon>Ixodidae</taxon>
        <taxon>Rhipicephalinae</taxon>
        <taxon>Rhipicephalus</taxon>
        <taxon>Rhipicephalus</taxon>
    </lineage>
</organism>
<accession>A0A9D4SV58</accession>
<evidence type="ECO:0000313" key="3">
    <source>
        <dbReference type="Proteomes" id="UP000821837"/>
    </source>
</evidence>
<proteinExistence type="predicted"/>
<keyword evidence="3" id="KW-1185">Reference proteome</keyword>
<gene>
    <name evidence="2" type="ORF">HPB52_021985</name>
</gene>
<reference evidence="2" key="1">
    <citation type="journal article" date="2020" name="Cell">
        <title>Large-Scale Comparative Analyses of Tick Genomes Elucidate Their Genetic Diversity and Vector Capacities.</title>
        <authorList>
            <consortium name="Tick Genome and Microbiome Consortium (TIGMIC)"/>
            <person name="Jia N."/>
            <person name="Wang J."/>
            <person name="Shi W."/>
            <person name="Du L."/>
            <person name="Sun Y."/>
            <person name="Zhan W."/>
            <person name="Jiang J.F."/>
            <person name="Wang Q."/>
            <person name="Zhang B."/>
            <person name="Ji P."/>
            <person name="Bell-Sakyi L."/>
            <person name="Cui X.M."/>
            <person name="Yuan T.T."/>
            <person name="Jiang B.G."/>
            <person name="Yang W.F."/>
            <person name="Lam T.T."/>
            <person name="Chang Q.C."/>
            <person name="Ding S.J."/>
            <person name="Wang X.J."/>
            <person name="Zhu J.G."/>
            <person name="Ruan X.D."/>
            <person name="Zhao L."/>
            <person name="Wei J.T."/>
            <person name="Ye R.Z."/>
            <person name="Que T.C."/>
            <person name="Du C.H."/>
            <person name="Zhou Y.H."/>
            <person name="Cheng J.X."/>
            <person name="Dai P.F."/>
            <person name="Guo W.B."/>
            <person name="Han X.H."/>
            <person name="Huang E.J."/>
            <person name="Li L.F."/>
            <person name="Wei W."/>
            <person name="Gao Y.C."/>
            <person name="Liu J.Z."/>
            <person name="Shao H.Z."/>
            <person name="Wang X."/>
            <person name="Wang C.C."/>
            <person name="Yang T.C."/>
            <person name="Huo Q.B."/>
            <person name="Li W."/>
            <person name="Chen H.Y."/>
            <person name="Chen S.E."/>
            <person name="Zhou L.G."/>
            <person name="Ni X.B."/>
            <person name="Tian J.H."/>
            <person name="Sheng Y."/>
            <person name="Liu T."/>
            <person name="Pan Y.S."/>
            <person name="Xia L.Y."/>
            <person name="Li J."/>
            <person name="Zhao F."/>
            <person name="Cao W.C."/>
        </authorList>
    </citation>
    <scope>NUCLEOTIDE SEQUENCE</scope>
    <source>
        <strain evidence="2">Rsan-2018</strain>
    </source>
</reference>
<evidence type="ECO:0000313" key="2">
    <source>
        <dbReference type="EMBL" id="KAH7948418.1"/>
    </source>
</evidence>
<evidence type="ECO:0000256" key="1">
    <source>
        <dbReference type="SAM" id="MobiDB-lite"/>
    </source>
</evidence>
<dbReference type="Proteomes" id="UP000821837">
    <property type="component" value="Chromosome 6"/>
</dbReference>